<dbReference type="EMBL" id="NRDI02000005">
    <property type="protein sequence ID" value="KAI1516255.1"/>
    <property type="molecule type" value="Genomic_DNA"/>
</dbReference>
<reference evidence="2" key="1">
    <citation type="journal article" date="2018" name="BMC Genomics">
        <title>Comparative genomics of the wheat fungal pathogen Pyrenophora tritici-repentis reveals chromosomal variations and genome plasticity.</title>
        <authorList>
            <person name="Moolhuijzen P."/>
            <person name="See P.T."/>
            <person name="Hane J.K."/>
            <person name="Shi G."/>
            <person name="Liu Z."/>
            <person name="Oliver R.P."/>
            <person name="Moffat C.S."/>
        </authorList>
    </citation>
    <scope>NUCLEOTIDE SEQUENCE [LARGE SCALE GENOMIC DNA]</scope>
    <source>
        <strain evidence="2">M4</strain>
    </source>
</reference>
<organism evidence="2 4">
    <name type="scientific">Pyrenophora tritici-repentis</name>
    <dbReference type="NCBI Taxonomy" id="45151"/>
    <lineage>
        <taxon>Eukaryota</taxon>
        <taxon>Fungi</taxon>
        <taxon>Dikarya</taxon>
        <taxon>Ascomycota</taxon>
        <taxon>Pezizomycotina</taxon>
        <taxon>Dothideomycetes</taxon>
        <taxon>Pleosporomycetidae</taxon>
        <taxon>Pleosporales</taxon>
        <taxon>Pleosporineae</taxon>
        <taxon>Pleosporaceae</taxon>
        <taxon>Pyrenophora</taxon>
    </lineage>
</organism>
<gene>
    <name evidence="3" type="ORF">Ptr86124_004792</name>
    <name evidence="2" type="ORF">PtrM4_083430</name>
</gene>
<proteinExistence type="predicted"/>
<dbReference type="Proteomes" id="UP000249757">
    <property type="component" value="Unassembled WGS sequence"/>
</dbReference>
<evidence type="ECO:0000313" key="5">
    <source>
        <dbReference type="Proteomes" id="UP000249757"/>
    </source>
</evidence>
<evidence type="ECO:0000313" key="2">
    <source>
        <dbReference type="EMBL" id="KAF7573438.1"/>
    </source>
</evidence>
<reference evidence="3" key="3">
    <citation type="journal article" date="2022" name="bioRxiv">
        <title>A global pangenome for the wheat fungal pathogen Pyrenophora tritici-repentis and prediction of effector protein structural homology.</title>
        <authorList>
            <person name="Moolhuijzen P."/>
            <person name="See P.T."/>
            <person name="Shi G."/>
            <person name="Powell H.R."/>
            <person name="Cockram J."/>
            <person name="Jorgensen L.N."/>
            <person name="Benslimane H."/>
            <person name="Strelkov S.E."/>
            <person name="Turner J."/>
            <person name="Liu Z."/>
            <person name="Moffat C.S."/>
        </authorList>
    </citation>
    <scope>NUCLEOTIDE SEQUENCE</scope>
    <source>
        <strain evidence="3">86-124</strain>
    </source>
</reference>
<dbReference type="EMBL" id="NQIK02000003">
    <property type="protein sequence ID" value="KAF7573438.1"/>
    <property type="molecule type" value="Genomic_DNA"/>
</dbReference>
<dbReference type="AlphaFoldDB" id="A0A2W1EZ21"/>
<keyword evidence="5" id="KW-1185">Reference proteome</keyword>
<feature type="compositionally biased region" description="Polar residues" evidence="1">
    <location>
        <begin position="1"/>
        <end position="12"/>
    </location>
</feature>
<protein>
    <submittedName>
        <fullName evidence="2">Vesicle coat complex COPII, subunit SEC24-subunit SFB2-subunit SFB3</fullName>
    </submittedName>
</protein>
<dbReference type="Proteomes" id="UP000245464">
    <property type="component" value="Chromosome 3"/>
</dbReference>
<comment type="caution">
    <text evidence="2">The sequence shown here is derived from an EMBL/GenBank/DDBJ whole genome shotgun (WGS) entry which is preliminary data.</text>
</comment>
<evidence type="ECO:0000256" key="1">
    <source>
        <dbReference type="SAM" id="MobiDB-lite"/>
    </source>
</evidence>
<accession>A0A2W1EZ21</accession>
<reference evidence="3" key="2">
    <citation type="submission" date="2021-05" db="EMBL/GenBank/DDBJ databases">
        <authorList>
            <person name="Moolhuijzen P.M."/>
            <person name="Moffat C.S."/>
        </authorList>
    </citation>
    <scope>NUCLEOTIDE SEQUENCE</scope>
    <source>
        <strain evidence="3">86-124</strain>
    </source>
</reference>
<name>A0A2W1EZ21_9PLEO</name>
<reference evidence="5" key="4">
    <citation type="journal article" date="2022" name="Microb. Genom.">
        <title>A global pangenome for the wheat fungal pathogen Pyrenophora tritici-repentis and prediction of effector protein structural homology.</title>
        <authorList>
            <person name="Moolhuijzen P.M."/>
            <person name="See P.T."/>
            <person name="Shi G."/>
            <person name="Powell H.R."/>
            <person name="Cockram J."/>
            <person name="Jorgensen L.N."/>
            <person name="Benslimane H."/>
            <person name="Strelkov S.E."/>
            <person name="Turner J."/>
            <person name="Liu Z."/>
            <person name="Moffat C.S."/>
        </authorList>
    </citation>
    <scope>NUCLEOTIDE SEQUENCE [LARGE SCALE GENOMIC DNA]</scope>
</reference>
<sequence>MPRLPKNNQQGGSSVTKVTKKRQTRRKTSSPPSSPSPPPTTHWSDEMGQTLNFGRPVPFQDNWRPSPPAPAPQPQQHGVYAQGPFPGQAQNEHSVANTHFYSYTAQESQGYGQVQGTQNNFAAPSQQQPYFSQDPQMVFAAQMQPQGIGTYQTHNNFAAPTQQQPYPQIQGMPNTLAAMSEQQEQNSFLPLQEPSQEIPAPLPELYQDPPVQTTQQRDDVSAPTAPDTIDPFLLDTSANVPATQGASIPDANQPIVAFTTSSKQELLEWIPTEPVYSNPDFDASLDVFDYDAYAEQ</sequence>
<feature type="compositionally biased region" description="Basic residues" evidence="1">
    <location>
        <begin position="18"/>
        <end position="28"/>
    </location>
</feature>
<evidence type="ECO:0000313" key="3">
    <source>
        <dbReference type="EMBL" id="KAI1516255.1"/>
    </source>
</evidence>
<feature type="region of interest" description="Disordered" evidence="1">
    <location>
        <begin position="1"/>
        <end position="91"/>
    </location>
</feature>
<evidence type="ECO:0000313" key="4">
    <source>
        <dbReference type="Proteomes" id="UP000245464"/>
    </source>
</evidence>
<feature type="region of interest" description="Disordered" evidence="1">
    <location>
        <begin position="211"/>
        <end position="233"/>
    </location>
</feature>